<feature type="region of interest" description="Disordered" evidence="1">
    <location>
        <begin position="377"/>
        <end position="430"/>
    </location>
</feature>
<dbReference type="EMBL" id="JAYWIO010000003">
    <property type="protein sequence ID" value="KAK7275108.1"/>
    <property type="molecule type" value="Genomic_DNA"/>
</dbReference>
<name>A0AAN9IBU5_CROPI</name>
<organism evidence="2 3">
    <name type="scientific">Crotalaria pallida</name>
    <name type="common">Smooth rattlebox</name>
    <name type="synonym">Crotalaria striata</name>
    <dbReference type="NCBI Taxonomy" id="3830"/>
    <lineage>
        <taxon>Eukaryota</taxon>
        <taxon>Viridiplantae</taxon>
        <taxon>Streptophyta</taxon>
        <taxon>Embryophyta</taxon>
        <taxon>Tracheophyta</taxon>
        <taxon>Spermatophyta</taxon>
        <taxon>Magnoliopsida</taxon>
        <taxon>eudicotyledons</taxon>
        <taxon>Gunneridae</taxon>
        <taxon>Pentapetalae</taxon>
        <taxon>rosids</taxon>
        <taxon>fabids</taxon>
        <taxon>Fabales</taxon>
        <taxon>Fabaceae</taxon>
        <taxon>Papilionoideae</taxon>
        <taxon>50 kb inversion clade</taxon>
        <taxon>genistoids sensu lato</taxon>
        <taxon>core genistoids</taxon>
        <taxon>Crotalarieae</taxon>
        <taxon>Crotalaria</taxon>
    </lineage>
</organism>
<sequence>MPTISPTVSRVHHHVNIDVYKELCCFVAREFPTYVQLENVDAEPYFDEIRRQLDALDPYSRRRSVIASQSRLANGYPNNNNNNNKMEYKYSSVKMCMKGAMRENVLGVLGQRPIHNVGRDLGDHAREGVFKEKDNPGRNSRTRMEEANMNNNFTRRNISYAQVVRLSKPQKRFVGGRVEKTEEDDPDWKGMRVNLDPSEWEWLKGCFVGKLREADMAEEIQTATEREGIQTTNQEDEGTCMGKEKDGGTLCKIIESDGGNVNEEPNQMILVSTRMGAPNEYENSKGSIGLIGLSKSKEAYENIEEGSLFVGPNELLAEKNSMAHEEANSVHLEDLCGQEGNVAPNEQVNSKGSLIVGPNELIAGKISMAHEETNSVPIEESCGQEGTGTLNNANSTEIPEKENEKSKVETEQTNSKDGAPQTRRALEDRHGKKKIFCRTKKLKKGKKKQLEMLAWKDFWIDLRINEEQKGDDVIRRTSQLEGKNRMRSTLRDSSHILSCPDEKKYKFEEAAALWNIGKQIGVIGNGNEAEVIARLADLETRDKEEQRRRSKIQSNDR</sequence>
<feature type="compositionally biased region" description="Polar residues" evidence="1">
    <location>
        <begin position="387"/>
        <end position="397"/>
    </location>
</feature>
<dbReference type="Proteomes" id="UP001372338">
    <property type="component" value="Unassembled WGS sequence"/>
</dbReference>
<proteinExistence type="predicted"/>
<evidence type="ECO:0000256" key="1">
    <source>
        <dbReference type="SAM" id="MobiDB-lite"/>
    </source>
</evidence>
<gene>
    <name evidence="2" type="ORF">RIF29_16215</name>
</gene>
<protein>
    <submittedName>
        <fullName evidence="2">Uncharacterized protein</fullName>
    </submittedName>
</protein>
<evidence type="ECO:0000313" key="2">
    <source>
        <dbReference type="EMBL" id="KAK7275108.1"/>
    </source>
</evidence>
<keyword evidence="3" id="KW-1185">Reference proteome</keyword>
<evidence type="ECO:0000313" key="3">
    <source>
        <dbReference type="Proteomes" id="UP001372338"/>
    </source>
</evidence>
<reference evidence="2 3" key="1">
    <citation type="submission" date="2024-01" db="EMBL/GenBank/DDBJ databases">
        <title>The genomes of 5 underutilized Papilionoideae crops provide insights into root nodulation and disease resistanc.</title>
        <authorList>
            <person name="Yuan L."/>
        </authorList>
    </citation>
    <scope>NUCLEOTIDE SEQUENCE [LARGE SCALE GENOMIC DNA]</scope>
    <source>
        <strain evidence="2">ZHUSHIDOU_FW_LH</strain>
        <tissue evidence="2">Leaf</tissue>
    </source>
</reference>
<dbReference type="AlphaFoldDB" id="A0AAN9IBU5"/>
<feature type="compositionally biased region" description="Basic and acidic residues" evidence="1">
    <location>
        <begin position="398"/>
        <end position="410"/>
    </location>
</feature>
<accession>A0AAN9IBU5</accession>
<comment type="caution">
    <text evidence="2">The sequence shown here is derived from an EMBL/GenBank/DDBJ whole genome shotgun (WGS) entry which is preliminary data.</text>
</comment>